<keyword evidence="6" id="KW-0503">Monooxygenase</keyword>
<dbReference type="InterPro" id="IPR051209">
    <property type="entry name" value="FAD-bind_Monooxygenase_sf"/>
</dbReference>
<dbReference type="HOGENOM" id="CLU_016185_0_0_1"/>
<dbReference type="Proteomes" id="UP000002748">
    <property type="component" value="Unassembled WGS sequence"/>
</dbReference>
<dbReference type="PANTHER" id="PTHR42877:SF7">
    <property type="entry name" value="FLAVIN-BINDING MONOOXYGENASE-RELATED"/>
    <property type="match status" value="1"/>
</dbReference>
<dbReference type="VEuPathDB" id="FungiDB:A1Q1_03227"/>
<dbReference type="GO" id="GO:0050660">
    <property type="term" value="F:flavin adenine dinucleotide binding"/>
    <property type="evidence" value="ECO:0007669"/>
    <property type="project" value="InterPro"/>
</dbReference>
<reference evidence="6 7" key="1">
    <citation type="journal article" date="2012" name="Eukaryot. Cell">
        <title>Draft genome sequence of CBS 2479, the standard type strain of Trichosporon asahii.</title>
        <authorList>
            <person name="Yang R.Y."/>
            <person name="Li H.T."/>
            <person name="Zhu H."/>
            <person name="Zhou G.P."/>
            <person name="Wang M."/>
            <person name="Wang L."/>
        </authorList>
    </citation>
    <scope>NUCLEOTIDE SEQUENCE [LARGE SCALE GENOMIC DNA]</scope>
    <source>
        <strain evidence="7">ATCC 90039 / CBS 2479 / JCM 2466 / KCTC 7840 / NCYC 2677 / UAMH 7654</strain>
    </source>
</reference>
<evidence type="ECO:0000256" key="5">
    <source>
        <dbReference type="SAM" id="MobiDB-lite"/>
    </source>
</evidence>
<keyword evidence="3" id="KW-0274">FAD</keyword>
<accession>J5SWB8</accession>
<evidence type="ECO:0000313" key="6">
    <source>
        <dbReference type="EMBL" id="EJT47881.1"/>
    </source>
</evidence>
<evidence type="ECO:0000256" key="3">
    <source>
        <dbReference type="ARBA" id="ARBA00022827"/>
    </source>
</evidence>
<dbReference type="Gene3D" id="3.50.50.60">
    <property type="entry name" value="FAD/NAD(P)-binding domain"/>
    <property type="match status" value="2"/>
</dbReference>
<gene>
    <name evidence="6" type="ORF">A1Q1_03227</name>
</gene>
<sequence>MTRDETQSEARSALEGPDGDPEAIGYEIPSFPLGTRRKVRVITIGGGASAITMAYQIKKHAENVDMVAYEKSPELGGTWFDNRYPGCACDVPSHAYQFSYQPYSGWSRFYSGSPEICAYMNSIVDDHGLRDMFKVSHEVVGAHWDDKAQEWVVKVKGPNGEFEDRAEFLVNGSGILNNWKWPDIDGIESFKGKLMHTAQWDDSYDFAGKKIAVIGVGSSAVQVIPQLQKRVEHMTCFIRSGAWITDGGAAAKYAGPNGANKDYTDAEKALWAADPEEFLKYRKEVEQEVNARYRMYLKEEELQKQVRAFAEQRMTERLAKKPELAALLTPKFALGCRRLTPGNGFLESLCEDNVTVVSNPIARITEKGLETRDGTHVDVDAIVCATGFDVSLLPRFPFFGREGADLRKRWSEGFVEGYMSLMVPDFPNYFTFLGPSAPVAHGSLTQTIERCSIWMLKAISKMQAEGVASIAPKADITRKFNIHRNALMPTTLWSSSCSSWYKNGKANGPVMAIHPGSKLHFFEMIREPRFEDMEIEYIGDNPFAYLGNGFSLVELEDDCDHSWYVSKPWDGALPYDRPKKPVEDADKQAQKAVVVVTNRSWGSRGRWPCSSRGLAVVRAAGVAEANTPAAEHVCVVVNARLDPRHAVPDPSRMDKRRLQVGLERSLGIHGADVSASDMVVKTGTGKMEVQLDDSSVTLHYFLWFITRVELFDVPDAETLLDLGLFMNKYNCPLAYKLYIDKVRAVIDNCELAPYQLFQLGAGLRNASFCCRAIQQSGPGGKCPKPRPDHLYHECTVSPHCFPKKAGMGLPKAYLWALALADVPEITVDWDPDVDDEDDARPMTKRSYRRTLLQMAGWNFLKALKETDAIDE</sequence>
<dbReference type="RefSeq" id="XP_014178982.1">
    <property type="nucleotide sequence ID" value="XM_014323507.1"/>
</dbReference>
<dbReference type="KEGG" id="tasa:A1Q1_03227"/>
<proteinExistence type="inferred from homology"/>
<dbReference type="Pfam" id="PF13450">
    <property type="entry name" value="NAD_binding_8"/>
    <property type="match status" value="1"/>
</dbReference>
<dbReference type="PANTHER" id="PTHR42877">
    <property type="entry name" value="L-ORNITHINE N(5)-MONOOXYGENASE-RELATED"/>
    <property type="match status" value="1"/>
</dbReference>
<dbReference type="GO" id="GO:0050661">
    <property type="term" value="F:NADP binding"/>
    <property type="evidence" value="ECO:0007669"/>
    <property type="project" value="InterPro"/>
</dbReference>
<comment type="caution">
    <text evidence="6">The sequence shown here is derived from an EMBL/GenBank/DDBJ whole genome shotgun (WGS) entry which is preliminary data.</text>
</comment>
<name>J5SWB8_TRIAS</name>
<dbReference type="Pfam" id="PF00743">
    <property type="entry name" value="FMO-like"/>
    <property type="match status" value="1"/>
</dbReference>
<dbReference type="EMBL" id="ALBS01000225">
    <property type="protein sequence ID" value="EJT47881.1"/>
    <property type="molecule type" value="Genomic_DNA"/>
</dbReference>
<dbReference type="InterPro" id="IPR036188">
    <property type="entry name" value="FAD/NAD-bd_sf"/>
</dbReference>
<dbReference type="AlphaFoldDB" id="J5SWB8"/>
<evidence type="ECO:0000313" key="7">
    <source>
        <dbReference type="Proteomes" id="UP000002748"/>
    </source>
</evidence>
<organism evidence="6 7">
    <name type="scientific">Trichosporon asahii var. asahii (strain ATCC 90039 / CBS 2479 / JCM 2466 / KCTC 7840 / NBRC 103889/ NCYC 2677 / UAMH 7654)</name>
    <name type="common">Yeast</name>
    <dbReference type="NCBI Taxonomy" id="1186058"/>
    <lineage>
        <taxon>Eukaryota</taxon>
        <taxon>Fungi</taxon>
        <taxon>Dikarya</taxon>
        <taxon>Basidiomycota</taxon>
        <taxon>Agaricomycotina</taxon>
        <taxon>Tremellomycetes</taxon>
        <taxon>Trichosporonales</taxon>
        <taxon>Trichosporonaceae</taxon>
        <taxon>Trichosporon</taxon>
    </lineage>
</organism>
<keyword evidence="2" id="KW-0285">Flavoprotein</keyword>
<protein>
    <submittedName>
        <fullName evidence="6">Dimethylaniline monooxygenase, putative</fullName>
    </submittedName>
</protein>
<comment type="similarity">
    <text evidence="1">Belongs to the FAD-binding monooxygenase family.</text>
</comment>
<evidence type="ECO:0000256" key="4">
    <source>
        <dbReference type="ARBA" id="ARBA00023002"/>
    </source>
</evidence>
<evidence type="ECO:0000256" key="1">
    <source>
        <dbReference type="ARBA" id="ARBA00010139"/>
    </source>
</evidence>
<dbReference type="SUPFAM" id="SSF51905">
    <property type="entry name" value="FAD/NAD(P)-binding domain"/>
    <property type="match status" value="1"/>
</dbReference>
<keyword evidence="4" id="KW-0560">Oxidoreductase</keyword>
<feature type="region of interest" description="Disordered" evidence="5">
    <location>
        <begin position="1"/>
        <end position="22"/>
    </location>
</feature>
<dbReference type="GeneID" id="25986740"/>
<dbReference type="InterPro" id="IPR020946">
    <property type="entry name" value="Flavin_mOase-like"/>
</dbReference>
<evidence type="ECO:0000256" key="2">
    <source>
        <dbReference type="ARBA" id="ARBA00022630"/>
    </source>
</evidence>
<dbReference type="OrthoDB" id="66881at2759"/>
<dbReference type="GO" id="GO:0004499">
    <property type="term" value="F:N,N-dimethylaniline monooxygenase activity"/>
    <property type="evidence" value="ECO:0007669"/>
    <property type="project" value="InterPro"/>
</dbReference>